<dbReference type="PANTHER" id="PTHR30595:SF6">
    <property type="entry name" value="SCHLAFEN ALBA-2 DOMAIN-CONTAINING PROTEIN"/>
    <property type="match status" value="1"/>
</dbReference>
<dbReference type="Pfam" id="PF04326">
    <property type="entry name" value="SLFN_AlbA_2"/>
    <property type="match status" value="1"/>
</dbReference>
<feature type="domain" description="Filamentation induced by cAMP protein Fic-like C-terminal" evidence="2">
    <location>
        <begin position="426"/>
        <end position="488"/>
    </location>
</feature>
<dbReference type="PANTHER" id="PTHR30595">
    <property type="entry name" value="GLPR-RELATED TRANSCRIPTIONAL REPRESSOR"/>
    <property type="match status" value="1"/>
</dbReference>
<sequence>MSIDDYLQAPESKTLDFKQDLSSPRNLLKTLVAFANTAGGRVVIGVEDKTRTPWGIDNPLEEEERLCNLIADSISPRLVPNVEMTTVDGKTLLVVEVFLSNSRPHFFRAEGPDAGVYVRLGSTNRQADRELIAELRRSVEGVSFDEMPMPDLSSDDLDITAAQKAFGNNRLLDEQNLLTLKLLTRHQKRLVPTQGAILLFGKERTRHFADAWIQCGRFFGTEKIDIFDHCEIDGPLPQAVDEVMLFLKKHAFRGADLSELRRKDVWSIPLGILREVIINALVHSDYSQRGAPIRIVFLDDRIEVESMGILLPGLTIDDMKQGASRIRNPVIARVFKELHLIEQWGTGVRRIFAEARELKLPEPKIEEIALRLRFTIFLAEPHAITPDTGKAHPKHASLDTTPQVTQQVTQQVTPQVTQQVTPQVTPQVKRLLTSAVGELSRAELMRAIGMKDRVTFAKNYLEPALAEDLIEMTQPDSPTSPTQRYRLTENGRMVMERM</sequence>
<dbReference type="InterPro" id="IPR049514">
    <property type="entry name" value="Fic-like_C"/>
</dbReference>
<dbReference type="Proteomes" id="UP001238163">
    <property type="component" value="Unassembled WGS sequence"/>
</dbReference>
<dbReference type="InterPro" id="IPR007421">
    <property type="entry name" value="Schlafen_AlbA_2_dom"/>
</dbReference>
<feature type="domain" description="Schlafen AlbA-2" evidence="1">
    <location>
        <begin position="11"/>
        <end position="127"/>
    </location>
</feature>
<dbReference type="InterPro" id="IPR038461">
    <property type="entry name" value="Schlafen_AlbA_2_dom_sf"/>
</dbReference>
<dbReference type="AlphaFoldDB" id="A0AAE3VHP7"/>
<dbReference type="Gene3D" id="3.30.565.60">
    <property type="match status" value="1"/>
</dbReference>
<dbReference type="RefSeq" id="WP_307262352.1">
    <property type="nucleotide sequence ID" value="NZ_JAUSVL010000001.1"/>
</dbReference>
<evidence type="ECO:0000313" key="4">
    <source>
        <dbReference type="Proteomes" id="UP001238163"/>
    </source>
</evidence>
<evidence type="ECO:0000259" key="1">
    <source>
        <dbReference type="Pfam" id="PF04326"/>
    </source>
</evidence>
<dbReference type="Pfam" id="PF13749">
    <property type="entry name" value="HATPase_c_4"/>
    <property type="match status" value="1"/>
</dbReference>
<gene>
    <name evidence="3" type="ORF">J3R75_002761</name>
</gene>
<dbReference type="Pfam" id="PF21247">
    <property type="entry name" value="Fic-like_C"/>
    <property type="match status" value="1"/>
</dbReference>
<protein>
    <submittedName>
        <fullName evidence="3">HTH transcriptional regulator</fullName>
    </submittedName>
</protein>
<proteinExistence type="predicted"/>
<accession>A0AAE3VHP7</accession>
<reference evidence="3" key="1">
    <citation type="submission" date="2023-07" db="EMBL/GenBank/DDBJ databases">
        <title>Genomic Encyclopedia of Type Strains, Phase IV (KMG-IV): sequencing the most valuable type-strain genomes for metagenomic binning, comparative biology and taxonomic classification.</title>
        <authorList>
            <person name="Goeker M."/>
        </authorList>
    </citation>
    <scope>NUCLEOTIDE SEQUENCE</scope>
    <source>
        <strain evidence="3">DSM 24202</strain>
    </source>
</reference>
<dbReference type="EMBL" id="JAUSVL010000001">
    <property type="protein sequence ID" value="MDQ0290654.1"/>
    <property type="molecule type" value="Genomic_DNA"/>
</dbReference>
<evidence type="ECO:0000259" key="2">
    <source>
        <dbReference type="Pfam" id="PF21247"/>
    </source>
</evidence>
<dbReference type="InterPro" id="IPR038475">
    <property type="entry name" value="RecG_C_sf"/>
</dbReference>
<organism evidence="3 4">
    <name type="scientific">Oligosphaera ethanolica</name>
    <dbReference type="NCBI Taxonomy" id="760260"/>
    <lineage>
        <taxon>Bacteria</taxon>
        <taxon>Pseudomonadati</taxon>
        <taxon>Lentisphaerota</taxon>
        <taxon>Oligosphaeria</taxon>
        <taxon>Oligosphaerales</taxon>
        <taxon>Oligosphaeraceae</taxon>
        <taxon>Oligosphaera</taxon>
    </lineage>
</organism>
<dbReference type="Gene3D" id="3.30.950.30">
    <property type="entry name" value="Schlafen, AAA domain"/>
    <property type="match status" value="1"/>
</dbReference>
<name>A0AAE3VHP7_9BACT</name>
<comment type="caution">
    <text evidence="3">The sequence shown here is derived from an EMBL/GenBank/DDBJ whole genome shotgun (WGS) entry which is preliminary data.</text>
</comment>
<evidence type="ECO:0000313" key="3">
    <source>
        <dbReference type="EMBL" id="MDQ0290654.1"/>
    </source>
</evidence>
<keyword evidence="4" id="KW-1185">Reference proteome</keyword>